<evidence type="ECO:0000313" key="2">
    <source>
        <dbReference type="Proteomes" id="UP000017822"/>
    </source>
</evidence>
<comment type="caution">
    <text evidence="1">The sequence shown here is derived from an EMBL/GenBank/DDBJ whole genome shotgun (WGS) entry which is preliminary data.</text>
</comment>
<dbReference type="AntiFam" id="ANF00090">
    <property type="entry name" value="Shadow ORF (opposite yegE)"/>
</dbReference>
<proteinExistence type="predicted"/>
<dbReference type="PATRIC" id="fig|1263865.4.peg.3486"/>
<sequence length="248" mass="27203">MRVLAEHRHFQLGFDLAAVGIHACDERVTGALARQLQQALYATLLPVQRDQAERYGQQRGGDEPQCMIEAGPDQKSYLADDQKRQPFAQYGQPGVAAGHAGLAGIDARIQGFGSLNLFAGRFGTHRLIACYLALLIENGRDVGVDPIMVAGLAPVLDDAHPRLALLEGRPHVVEHGRRHIRMAHQVMRRANQFVTSEAADLGKYVVAVGDLAFEVGGRDEALLIRKRVFTLSYGLIVTHRLSRLAEES</sequence>
<reference evidence="1 2" key="1">
    <citation type="submission" date="2013-07" db="EMBL/GenBank/DDBJ databases">
        <authorList>
            <person name="Schaap P.J."/>
            <person name="Mehboob F."/>
            <person name="Oosterkamp M.J."/>
            <person name="de Vos W.M."/>
            <person name="Stams A.J.M."/>
            <person name="Koehorst J.J."/>
        </authorList>
    </citation>
    <scope>NUCLEOTIDE SEQUENCE [LARGE SCALE GENOMIC DNA]</scope>
    <source>
        <strain evidence="1 2">AW-1</strain>
    </source>
</reference>
<organism evidence="1 2">
    <name type="scientific">Stutzerimonas chloritidismutans AW-1</name>
    <dbReference type="NCBI Taxonomy" id="1263865"/>
    <lineage>
        <taxon>Bacteria</taxon>
        <taxon>Pseudomonadati</taxon>
        <taxon>Pseudomonadota</taxon>
        <taxon>Gammaproteobacteria</taxon>
        <taxon>Pseudomonadales</taxon>
        <taxon>Pseudomonadaceae</taxon>
        <taxon>Stutzerimonas</taxon>
    </lineage>
</organism>
<dbReference type="Proteomes" id="UP000017822">
    <property type="component" value="Unassembled WGS sequence"/>
</dbReference>
<evidence type="ECO:0000313" key="1">
    <source>
        <dbReference type="EMBL" id="ESQ97935.1"/>
    </source>
</evidence>
<dbReference type="AlphaFoldDB" id="V4PP65"/>
<dbReference type="EMBL" id="AOFQ01000056">
    <property type="protein sequence ID" value="ESQ97935.1"/>
    <property type="molecule type" value="Genomic_DNA"/>
</dbReference>
<name>V4PP65_STUCH</name>
<gene>
    <name evidence="1" type="ORF">F753_18090</name>
</gene>
<protein>
    <submittedName>
        <fullName evidence="1">Uncharacterized protein</fullName>
    </submittedName>
</protein>
<accession>V4PP65</accession>